<dbReference type="AlphaFoldDB" id="A0A9X5AVP8"/>
<proteinExistence type="predicted"/>
<gene>
    <name evidence="2" type="ORF">GJ689_24255</name>
</gene>
<name>A0A9X5AVP8_9BRAD</name>
<evidence type="ECO:0000313" key="2">
    <source>
        <dbReference type="EMBL" id="MTW19308.1"/>
    </source>
</evidence>
<sequence>MTESNTEGLKGKWRIVKMPGFALDCAAPAYSALDGRGGGAIVFNAFTAALDCTIATDAADSDWQGSDEGDEVRGDGFVELQPDGSFQGEFAYDNGDDSTFKARPE</sequence>
<dbReference type="Proteomes" id="UP000438991">
    <property type="component" value="Unassembled WGS sequence"/>
</dbReference>
<evidence type="ECO:0008006" key="4">
    <source>
        <dbReference type="Google" id="ProtNLM"/>
    </source>
</evidence>
<accession>A0A9X5AVP8</accession>
<evidence type="ECO:0000313" key="3">
    <source>
        <dbReference type="Proteomes" id="UP000438991"/>
    </source>
</evidence>
<reference evidence="2 3" key="1">
    <citation type="submission" date="2019-11" db="EMBL/GenBank/DDBJ databases">
        <title>Whole-genome sequence of Rhodoplanes serenus DSM 18633, type strain.</title>
        <authorList>
            <person name="Kyndt J.A."/>
            <person name="Meyer T.E."/>
        </authorList>
    </citation>
    <scope>NUCLEOTIDE SEQUENCE [LARGE SCALE GENOMIC DNA]</scope>
    <source>
        <strain evidence="2 3">DSM 18633</strain>
    </source>
</reference>
<feature type="region of interest" description="Disordered" evidence="1">
    <location>
        <begin position="83"/>
        <end position="105"/>
    </location>
</feature>
<dbReference type="RefSeq" id="WP_155481564.1">
    <property type="nucleotide sequence ID" value="NZ_WNKV01000029.1"/>
</dbReference>
<organism evidence="2 3">
    <name type="scientific">Rhodoplanes serenus</name>
    <dbReference type="NCBI Taxonomy" id="200615"/>
    <lineage>
        <taxon>Bacteria</taxon>
        <taxon>Pseudomonadati</taxon>
        <taxon>Pseudomonadota</taxon>
        <taxon>Alphaproteobacteria</taxon>
        <taxon>Hyphomicrobiales</taxon>
        <taxon>Nitrobacteraceae</taxon>
        <taxon>Rhodoplanes</taxon>
    </lineage>
</organism>
<evidence type="ECO:0000256" key="1">
    <source>
        <dbReference type="SAM" id="MobiDB-lite"/>
    </source>
</evidence>
<dbReference type="EMBL" id="WNKV01000029">
    <property type="protein sequence ID" value="MTW19308.1"/>
    <property type="molecule type" value="Genomic_DNA"/>
</dbReference>
<comment type="caution">
    <text evidence="2">The sequence shown here is derived from an EMBL/GenBank/DDBJ whole genome shotgun (WGS) entry which is preliminary data.</text>
</comment>
<protein>
    <recommendedName>
        <fullName evidence="4">Lipocalin-like domain-containing protein</fullName>
    </recommendedName>
</protein>